<dbReference type="Gene3D" id="3.30.70.1820">
    <property type="entry name" value="L1 transposable element, RRM domain"/>
    <property type="match status" value="1"/>
</dbReference>
<proteinExistence type="predicted"/>
<gene>
    <name evidence="2" type="primary">LITD1</name>
</gene>
<name>A0A0S7EWS1_9TELE</name>
<keyword evidence="1" id="KW-0175">Coiled coil</keyword>
<accession>A0A0S7EWS1</accession>
<dbReference type="Gene3D" id="1.20.5.340">
    <property type="match status" value="1"/>
</dbReference>
<dbReference type="InterPro" id="IPR004244">
    <property type="entry name" value="Transposase_22"/>
</dbReference>
<sequence>MPPKNAKPVQQPTKTAPQVNVANVAHAAIVAHASTAAPINLDEAQDAPTNRDILGAISLLKEDMNKHSADMLKAIKDIKGDIQSLTERTGETEARISQAEDDVISLQGRVKSLEKTVEVLSDRVAEQEDRSRRSNLRLVGLPEKSEGSDLCGFLEKWFRETLGEDFTSSRCVERAHRIGPLTSNPAAPRVVLMKFLSYRDREAALKAVRKMKEVHYKNHRVTFFPDLSAETRKLQRRFDGVKIRLRALKVRYGILYPAHLIITHNDKRRIFKSVEEAEKYIDGISSQAEVNSKT</sequence>
<organism evidence="2">
    <name type="scientific">Poeciliopsis prolifica</name>
    <name type="common">blackstripe livebearer</name>
    <dbReference type="NCBI Taxonomy" id="188132"/>
    <lineage>
        <taxon>Eukaryota</taxon>
        <taxon>Metazoa</taxon>
        <taxon>Chordata</taxon>
        <taxon>Craniata</taxon>
        <taxon>Vertebrata</taxon>
        <taxon>Euteleostomi</taxon>
        <taxon>Actinopterygii</taxon>
        <taxon>Neopterygii</taxon>
        <taxon>Teleostei</taxon>
        <taxon>Neoteleostei</taxon>
        <taxon>Acanthomorphata</taxon>
        <taxon>Ovalentaria</taxon>
        <taxon>Atherinomorphae</taxon>
        <taxon>Cyprinodontiformes</taxon>
        <taxon>Poeciliidae</taxon>
        <taxon>Poeciliinae</taxon>
        <taxon>Poeciliopsis</taxon>
    </lineage>
</organism>
<evidence type="ECO:0000256" key="1">
    <source>
        <dbReference type="SAM" id="Coils"/>
    </source>
</evidence>
<dbReference type="EMBL" id="GBYX01472730">
    <property type="protein sequence ID" value="JAO08924.1"/>
    <property type="molecule type" value="Transcribed_RNA"/>
</dbReference>
<reference evidence="2" key="1">
    <citation type="submission" date="2014-12" db="EMBL/GenBank/DDBJ databases">
        <title>Parallel Evolution in Life History Adaptation Evident in the Tissue-Specific Poeciliopsis prolifica transcriptome.</title>
        <authorList>
            <person name="Jue N.K."/>
            <person name="Foley R.J."/>
            <person name="Obergfell C."/>
            <person name="Reznick D.N."/>
            <person name="O'Neill R.J."/>
            <person name="O'Neill M.J."/>
        </authorList>
    </citation>
    <scope>NUCLEOTIDE SEQUENCE</scope>
</reference>
<dbReference type="PANTHER" id="PTHR11505">
    <property type="entry name" value="L1 TRANSPOSABLE ELEMENT-RELATED"/>
    <property type="match status" value="1"/>
</dbReference>
<feature type="coiled-coil region" evidence="1">
    <location>
        <begin position="82"/>
        <end position="130"/>
    </location>
</feature>
<protein>
    <submittedName>
        <fullName evidence="2">LITD1</fullName>
    </submittedName>
</protein>
<dbReference type="EMBL" id="GBYX01472732">
    <property type="protein sequence ID" value="JAO08922.1"/>
    <property type="molecule type" value="Transcribed_RNA"/>
</dbReference>
<dbReference type="AlphaFoldDB" id="A0A0S7EWS1"/>
<evidence type="ECO:0000313" key="2">
    <source>
        <dbReference type="EMBL" id="JAO08924.1"/>
    </source>
</evidence>